<feature type="region of interest" description="Disordered" evidence="2">
    <location>
        <begin position="64"/>
        <end position="83"/>
    </location>
</feature>
<comment type="caution">
    <text evidence="3">The sequence shown here is derived from an EMBL/GenBank/DDBJ whole genome shotgun (WGS) entry which is preliminary data.</text>
</comment>
<gene>
    <name evidence="3" type="ORF">ACFO0N_02455</name>
</gene>
<protein>
    <submittedName>
        <fullName evidence="3">Antitoxin VapB family protein</fullName>
    </submittedName>
</protein>
<dbReference type="AlphaFoldDB" id="A0ABD5P7R9"/>
<proteinExistence type="predicted"/>
<evidence type="ECO:0000313" key="3">
    <source>
        <dbReference type="EMBL" id="MFC4356806.1"/>
    </source>
</evidence>
<name>A0ABD5P7R9_9EURY</name>
<dbReference type="Pfam" id="PF02697">
    <property type="entry name" value="VAPB_antitox"/>
    <property type="match status" value="1"/>
</dbReference>
<sequence>MSSTTIRVSERTRDFLERHKREGESFDDVINRLLADDTDPMSGFGAWADSGLADAVEEVREEMDEEFERGGEAAFGGQEHPDT</sequence>
<reference evidence="3 4" key="1">
    <citation type="journal article" date="2019" name="Int. J. Syst. Evol. Microbiol.">
        <title>The Global Catalogue of Microorganisms (GCM) 10K type strain sequencing project: providing services to taxonomists for standard genome sequencing and annotation.</title>
        <authorList>
            <consortium name="The Broad Institute Genomics Platform"/>
            <consortium name="The Broad Institute Genome Sequencing Center for Infectious Disease"/>
            <person name="Wu L."/>
            <person name="Ma J."/>
        </authorList>
    </citation>
    <scope>NUCLEOTIDE SEQUENCE [LARGE SCALE GENOMIC DNA]</scope>
    <source>
        <strain evidence="3 4">CGMCC 1.12553</strain>
    </source>
</reference>
<dbReference type="Proteomes" id="UP001595921">
    <property type="component" value="Unassembled WGS sequence"/>
</dbReference>
<dbReference type="EMBL" id="JBHSDS010000002">
    <property type="protein sequence ID" value="MFC4356806.1"/>
    <property type="molecule type" value="Genomic_DNA"/>
</dbReference>
<keyword evidence="1" id="KW-1277">Toxin-antitoxin system</keyword>
<evidence type="ECO:0000256" key="2">
    <source>
        <dbReference type="SAM" id="MobiDB-lite"/>
    </source>
</evidence>
<dbReference type="RefSeq" id="WP_267625247.1">
    <property type="nucleotide sequence ID" value="NZ_JAODIW010000010.1"/>
</dbReference>
<evidence type="ECO:0000313" key="4">
    <source>
        <dbReference type="Proteomes" id="UP001595921"/>
    </source>
</evidence>
<accession>A0ABD5P7R9</accession>
<organism evidence="3 4">
    <name type="scientific">Halobium salinum</name>
    <dbReference type="NCBI Taxonomy" id="1364940"/>
    <lineage>
        <taxon>Archaea</taxon>
        <taxon>Methanobacteriati</taxon>
        <taxon>Methanobacteriota</taxon>
        <taxon>Stenosarchaea group</taxon>
        <taxon>Halobacteria</taxon>
        <taxon>Halobacteriales</taxon>
        <taxon>Haloferacaceae</taxon>
        <taxon>Halobium</taxon>
    </lineage>
</organism>
<keyword evidence="4" id="KW-1185">Reference proteome</keyword>
<dbReference type="InterPro" id="IPR003847">
    <property type="entry name" value="Put_antitoxin"/>
</dbReference>
<evidence type="ECO:0000256" key="1">
    <source>
        <dbReference type="ARBA" id="ARBA00022649"/>
    </source>
</evidence>